<evidence type="ECO:0000313" key="2">
    <source>
        <dbReference type="EMBL" id="AQZ96783.1"/>
    </source>
</evidence>
<organism evidence="2 3">
    <name type="scientific">Halopseudomonas phragmitis</name>
    <dbReference type="NCBI Taxonomy" id="1931241"/>
    <lineage>
        <taxon>Bacteria</taxon>
        <taxon>Pseudomonadati</taxon>
        <taxon>Pseudomonadota</taxon>
        <taxon>Gammaproteobacteria</taxon>
        <taxon>Pseudomonadales</taxon>
        <taxon>Pseudomonadaceae</taxon>
        <taxon>Halopseudomonas</taxon>
    </lineage>
</organism>
<evidence type="ECO:0000313" key="3">
    <source>
        <dbReference type="Proteomes" id="UP000243488"/>
    </source>
</evidence>
<sequence>MCNLSGKRILLTQADAFMGPALHQTLDQCGAVVIPDTRALDTAKAVTELLSAAGDIDVLLLNLGVPAPSTAATDVDDAEWSHLFKHLVEPLPRLARHCLPRMIERGAGKILLMGSASALRGMKRASSYSAARGAQLAWVRAVGAEMAQHNIQVNAIAQNFVDNPTYFPAQVQANPAFQARLNREVPLGRLVTAEEDALFAAYLCSDAANCFVGQVFPVCGGWVGS</sequence>
<dbReference type="STRING" id="1931241.BVH74_09840"/>
<accession>A0A1V0BA15</accession>
<dbReference type="PANTHER" id="PTHR42879:SF2">
    <property type="entry name" value="3-OXOACYL-[ACYL-CARRIER-PROTEIN] REDUCTASE FABG"/>
    <property type="match status" value="1"/>
</dbReference>
<dbReference type="AlphaFoldDB" id="A0A1V0BA15"/>
<dbReference type="Proteomes" id="UP000243488">
    <property type="component" value="Chromosome"/>
</dbReference>
<dbReference type="InterPro" id="IPR050259">
    <property type="entry name" value="SDR"/>
</dbReference>
<name>A0A1V0BA15_9GAMM</name>
<dbReference type="SUPFAM" id="SSF51735">
    <property type="entry name" value="NAD(P)-binding Rossmann-fold domains"/>
    <property type="match status" value="1"/>
</dbReference>
<keyword evidence="3" id="KW-1185">Reference proteome</keyword>
<evidence type="ECO:0000256" key="1">
    <source>
        <dbReference type="ARBA" id="ARBA00006484"/>
    </source>
</evidence>
<dbReference type="Gene3D" id="3.40.50.720">
    <property type="entry name" value="NAD(P)-binding Rossmann-like Domain"/>
    <property type="match status" value="1"/>
</dbReference>
<dbReference type="PRINTS" id="PR00081">
    <property type="entry name" value="GDHRDH"/>
</dbReference>
<dbReference type="PANTHER" id="PTHR42879">
    <property type="entry name" value="3-OXOACYL-(ACYL-CARRIER-PROTEIN) REDUCTASE"/>
    <property type="match status" value="1"/>
</dbReference>
<protein>
    <submittedName>
        <fullName evidence="2">Short-chain dehydrogenase</fullName>
    </submittedName>
</protein>
<reference evidence="2 3" key="1">
    <citation type="submission" date="2017-03" db="EMBL/GenBank/DDBJ databases">
        <title>Complete genome sequence of the novel DNRA strain Pseudomonas sp. S-6-2 isolated from Chinese polluted river sediment. Journal of Biotechnology.</title>
        <authorList>
            <person name="Li J."/>
            <person name="Xiang F."/>
            <person name="Wang L."/>
            <person name="Xi L."/>
            <person name="Liu J."/>
        </authorList>
    </citation>
    <scope>NUCLEOTIDE SEQUENCE [LARGE SCALE GENOMIC DNA]</scope>
    <source>
        <strain evidence="2 3">S-6-2</strain>
    </source>
</reference>
<dbReference type="Pfam" id="PF13561">
    <property type="entry name" value="adh_short_C2"/>
    <property type="match status" value="1"/>
</dbReference>
<dbReference type="InterPro" id="IPR036291">
    <property type="entry name" value="NAD(P)-bd_dom_sf"/>
</dbReference>
<comment type="similarity">
    <text evidence="1">Belongs to the short-chain dehydrogenases/reductases (SDR) family.</text>
</comment>
<dbReference type="InterPro" id="IPR002347">
    <property type="entry name" value="SDR_fam"/>
</dbReference>
<dbReference type="EMBL" id="CP020100">
    <property type="protein sequence ID" value="AQZ96783.1"/>
    <property type="molecule type" value="Genomic_DNA"/>
</dbReference>
<gene>
    <name evidence="2" type="ORF">BVH74_09840</name>
</gene>
<proteinExistence type="inferred from homology"/>
<dbReference type="KEGG" id="ppha:BVH74_09840"/>